<protein>
    <recommendedName>
        <fullName evidence="4">Fatty acyl-CoA reductase</fullName>
        <ecNumber evidence="4">1.2.1.84</ecNumber>
    </recommendedName>
</protein>
<accession>D8R812</accession>
<dbReference type="GO" id="GO:0010345">
    <property type="term" value="P:suberin biosynthetic process"/>
    <property type="evidence" value="ECO:0000318"/>
    <property type="project" value="GO_Central"/>
</dbReference>
<evidence type="ECO:0000259" key="6">
    <source>
        <dbReference type="Pfam" id="PF07993"/>
    </source>
</evidence>
<comment type="similarity">
    <text evidence="1 4">Belongs to the fatty acyl-CoA reductase family.</text>
</comment>
<dbReference type="EMBL" id="GL377573">
    <property type="protein sequence ID" value="EFJ31974.1"/>
    <property type="molecule type" value="Genomic_DNA"/>
</dbReference>
<dbReference type="Gramene" id="EFJ31974">
    <property type="protein sequence ID" value="EFJ31974"/>
    <property type="gene ID" value="SELMODRAFT_270623"/>
</dbReference>
<dbReference type="PANTHER" id="PTHR11011">
    <property type="entry name" value="MALE STERILITY PROTEIN 2-RELATED"/>
    <property type="match status" value="1"/>
</dbReference>
<keyword evidence="3 4" id="KW-0443">Lipid metabolism</keyword>
<evidence type="ECO:0000313" key="8">
    <source>
        <dbReference type="Proteomes" id="UP000001514"/>
    </source>
</evidence>
<evidence type="ECO:0000256" key="1">
    <source>
        <dbReference type="ARBA" id="ARBA00005928"/>
    </source>
</evidence>
<dbReference type="PANTHER" id="PTHR11011:SF45">
    <property type="entry name" value="FATTY ACYL-COA REDUCTASE CG8306-RELATED"/>
    <property type="match status" value="1"/>
</dbReference>
<dbReference type="FunCoup" id="D8R812">
    <property type="interactions" value="475"/>
</dbReference>
<dbReference type="InterPro" id="IPR033640">
    <property type="entry name" value="FAR_C"/>
</dbReference>
<gene>
    <name evidence="7" type="primary">MS2A-2</name>
    <name evidence="7" type="ORF">SELMODRAFT_270623</name>
</gene>
<dbReference type="InterPro" id="IPR026055">
    <property type="entry name" value="FAR"/>
</dbReference>
<dbReference type="GO" id="GO:0102965">
    <property type="term" value="F:alcohol-forming long-chain fatty acyl-CoA reductase activity"/>
    <property type="evidence" value="ECO:0007669"/>
    <property type="project" value="UniProtKB-EC"/>
</dbReference>
<organism evidence="8">
    <name type="scientific">Selaginella moellendorffii</name>
    <name type="common">Spikemoss</name>
    <dbReference type="NCBI Taxonomy" id="88036"/>
    <lineage>
        <taxon>Eukaryota</taxon>
        <taxon>Viridiplantae</taxon>
        <taxon>Streptophyta</taxon>
        <taxon>Embryophyta</taxon>
        <taxon>Tracheophyta</taxon>
        <taxon>Lycopodiopsida</taxon>
        <taxon>Selaginellales</taxon>
        <taxon>Selaginellaceae</taxon>
        <taxon>Selaginella</taxon>
    </lineage>
</organism>
<name>D8R812_SELML</name>
<dbReference type="OrthoDB" id="429813at2759"/>
<evidence type="ECO:0000313" key="7">
    <source>
        <dbReference type="EMBL" id="EFJ31974.1"/>
    </source>
</evidence>
<comment type="catalytic activity">
    <reaction evidence="4">
        <text>a long-chain fatty acyl-CoA + 2 NADPH + 2 H(+) = a long-chain primary fatty alcohol + 2 NADP(+) + CoA</text>
        <dbReference type="Rhea" id="RHEA:52716"/>
        <dbReference type="ChEBI" id="CHEBI:15378"/>
        <dbReference type="ChEBI" id="CHEBI:57287"/>
        <dbReference type="ChEBI" id="CHEBI:57783"/>
        <dbReference type="ChEBI" id="CHEBI:58349"/>
        <dbReference type="ChEBI" id="CHEBI:77396"/>
        <dbReference type="ChEBI" id="CHEBI:83139"/>
        <dbReference type="EC" id="1.2.1.84"/>
    </reaction>
</comment>
<dbReference type="Pfam" id="PF03015">
    <property type="entry name" value="Sterile"/>
    <property type="match status" value="1"/>
</dbReference>
<reference evidence="7 8" key="1">
    <citation type="journal article" date="2011" name="Science">
        <title>The Selaginella genome identifies genetic changes associated with the evolution of vascular plants.</title>
        <authorList>
            <person name="Banks J.A."/>
            <person name="Nishiyama T."/>
            <person name="Hasebe M."/>
            <person name="Bowman J.L."/>
            <person name="Gribskov M."/>
            <person name="dePamphilis C."/>
            <person name="Albert V.A."/>
            <person name="Aono N."/>
            <person name="Aoyama T."/>
            <person name="Ambrose B.A."/>
            <person name="Ashton N.W."/>
            <person name="Axtell M.J."/>
            <person name="Barker E."/>
            <person name="Barker M.S."/>
            <person name="Bennetzen J.L."/>
            <person name="Bonawitz N.D."/>
            <person name="Chapple C."/>
            <person name="Cheng C."/>
            <person name="Correa L.G."/>
            <person name="Dacre M."/>
            <person name="DeBarry J."/>
            <person name="Dreyer I."/>
            <person name="Elias M."/>
            <person name="Engstrom E.M."/>
            <person name="Estelle M."/>
            <person name="Feng L."/>
            <person name="Finet C."/>
            <person name="Floyd S.K."/>
            <person name="Frommer W.B."/>
            <person name="Fujita T."/>
            <person name="Gramzow L."/>
            <person name="Gutensohn M."/>
            <person name="Harholt J."/>
            <person name="Hattori M."/>
            <person name="Heyl A."/>
            <person name="Hirai T."/>
            <person name="Hiwatashi Y."/>
            <person name="Ishikawa M."/>
            <person name="Iwata M."/>
            <person name="Karol K.G."/>
            <person name="Koehler B."/>
            <person name="Kolukisaoglu U."/>
            <person name="Kubo M."/>
            <person name="Kurata T."/>
            <person name="Lalonde S."/>
            <person name="Li K."/>
            <person name="Li Y."/>
            <person name="Litt A."/>
            <person name="Lyons E."/>
            <person name="Manning G."/>
            <person name="Maruyama T."/>
            <person name="Michael T.P."/>
            <person name="Mikami K."/>
            <person name="Miyazaki S."/>
            <person name="Morinaga S."/>
            <person name="Murata T."/>
            <person name="Mueller-Roeber B."/>
            <person name="Nelson D.R."/>
            <person name="Obara M."/>
            <person name="Oguri Y."/>
            <person name="Olmstead R.G."/>
            <person name="Onodera N."/>
            <person name="Petersen B.L."/>
            <person name="Pils B."/>
            <person name="Prigge M."/>
            <person name="Rensing S.A."/>
            <person name="Riano-Pachon D.M."/>
            <person name="Roberts A.W."/>
            <person name="Sato Y."/>
            <person name="Scheller H.V."/>
            <person name="Schulz B."/>
            <person name="Schulz C."/>
            <person name="Shakirov E.V."/>
            <person name="Shibagaki N."/>
            <person name="Shinohara N."/>
            <person name="Shippen D.E."/>
            <person name="Soerensen I."/>
            <person name="Sotooka R."/>
            <person name="Sugimoto N."/>
            <person name="Sugita M."/>
            <person name="Sumikawa N."/>
            <person name="Tanurdzic M."/>
            <person name="Theissen G."/>
            <person name="Ulvskov P."/>
            <person name="Wakazuki S."/>
            <person name="Weng J.K."/>
            <person name="Willats W.W."/>
            <person name="Wipf D."/>
            <person name="Wolf P.G."/>
            <person name="Yang L."/>
            <person name="Zimmer A.D."/>
            <person name="Zhu Q."/>
            <person name="Mitros T."/>
            <person name="Hellsten U."/>
            <person name="Loque D."/>
            <person name="Otillar R."/>
            <person name="Salamov A."/>
            <person name="Schmutz J."/>
            <person name="Shapiro H."/>
            <person name="Lindquist E."/>
            <person name="Lucas S."/>
            <person name="Rokhsar D."/>
            <person name="Grigoriev I.V."/>
        </authorList>
    </citation>
    <scope>NUCLEOTIDE SEQUENCE [LARGE SCALE GENOMIC DNA]</scope>
</reference>
<sequence>MAPSLSFEAAIYRSAGSGSSGGRNSIACSSRLETHRVSSTRRRALCCALDITRDNVATAAVATATAFPRIDHVEQQRLGILPFLENKRILITGATGFLGKVLVEKILRAQPKVSKIYLLVHADSHEKARQRLEKDILESRLFELIREEYGADYRQFMLEKLVAIPGSVEKNDLGLEKHTKEQLLSQLDVVVNSAATTKFFERYDVALAVNTKGPLNLLEFAKKCSRLQLFLHVSTAYSNGLRQGRILEKPLASMSNGIAPPLDVWKEIDSVRNIKATSEELKELGMQRAQLHGWQDTYVFTKAMGETLVTQSRGDVPVVILRPSVVEGTSAQPFGGWIQGTRMMDPMLLAYGLGHLTGFYADPDCVLDVIPADMVVNSLLAAMSVHAGRPGLSVYHVGSSTVNPLTFRELAVCTEEYFQSNPVLDENGNPVERRMTFYDNKLAFSVHKFLCYSLPIHVRPPNFLALNSCYSFQVARLSGSRKLQNSAKRTAILAERLDQLVETYSAYTFYKGRFDITNTKTLYEQMLPEEKEGFGFDIGSIRWNEYITNVHLPGLRKNNRSTFNTKFRLITMKESIQGLFAV</sequence>
<dbReference type="GeneID" id="9632092"/>
<evidence type="ECO:0000259" key="5">
    <source>
        <dbReference type="Pfam" id="PF03015"/>
    </source>
</evidence>
<keyword evidence="4" id="KW-0521">NADP</keyword>
<dbReference type="HOGENOM" id="CLU_024661_4_1_1"/>
<dbReference type="InParanoid" id="D8R812"/>
<dbReference type="Gene3D" id="3.40.50.720">
    <property type="entry name" value="NAD(P)-binding Rossmann-like Domain"/>
    <property type="match status" value="1"/>
</dbReference>
<dbReference type="EC" id="1.2.1.84" evidence="4"/>
<evidence type="ECO:0000256" key="2">
    <source>
        <dbReference type="ARBA" id="ARBA00022516"/>
    </source>
</evidence>
<dbReference type="CDD" id="cd05236">
    <property type="entry name" value="FAR-N_SDR_e"/>
    <property type="match status" value="1"/>
</dbReference>
<dbReference type="Pfam" id="PF07993">
    <property type="entry name" value="NAD_binding_4"/>
    <property type="match status" value="1"/>
</dbReference>
<dbReference type="InterPro" id="IPR036291">
    <property type="entry name" value="NAD(P)-bd_dom_sf"/>
</dbReference>
<feature type="domain" description="Thioester reductase (TE)" evidence="6">
    <location>
        <begin position="91"/>
        <end position="378"/>
    </location>
</feature>
<dbReference type="KEGG" id="smo:SELMODRAFT_270623"/>
<dbReference type="GO" id="GO:0080019">
    <property type="term" value="F:alcohol-forming very long-chain fatty acyl-CoA reductase activity"/>
    <property type="evidence" value="ECO:0000318"/>
    <property type="project" value="GO_Central"/>
</dbReference>
<dbReference type="eggNOG" id="KOG1221">
    <property type="taxonomic scope" value="Eukaryota"/>
</dbReference>
<dbReference type="SUPFAM" id="SSF51735">
    <property type="entry name" value="NAD(P)-binding Rossmann-fold domains"/>
    <property type="match status" value="1"/>
</dbReference>
<evidence type="ECO:0000256" key="3">
    <source>
        <dbReference type="ARBA" id="ARBA00023098"/>
    </source>
</evidence>
<dbReference type="InterPro" id="IPR013120">
    <property type="entry name" value="FAR_NAD-bd"/>
</dbReference>
<dbReference type="OMA" id="THEWRFH"/>
<dbReference type="CDD" id="cd09071">
    <property type="entry name" value="FAR_C"/>
    <property type="match status" value="1"/>
</dbReference>
<proteinExistence type="inferred from homology"/>
<dbReference type="Proteomes" id="UP000001514">
    <property type="component" value="Unassembled WGS sequence"/>
</dbReference>
<keyword evidence="4" id="KW-0560">Oxidoreductase</keyword>
<keyword evidence="2 4" id="KW-0444">Lipid biosynthesis</keyword>
<comment type="function">
    <text evidence="4">Catalyzes the reduction of fatty acyl-CoA to fatty alcohols.</text>
</comment>
<dbReference type="STRING" id="88036.D8R812"/>
<dbReference type="GO" id="GO:0035336">
    <property type="term" value="P:long-chain fatty-acyl-CoA metabolic process"/>
    <property type="evidence" value="ECO:0000318"/>
    <property type="project" value="GO_Central"/>
</dbReference>
<feature type="domain" description="Fatty acyl-CoA reductase C-terminal" evidence="5">
    <location>
        <begin position="488"/>
        <end position="557"/>
    </location>
</feature>
<dbReference type="AlphaFoldDB" id="D8R812"/>
<evidence type="ECO:0000256" key="4">
    <source>
        <dbReference type="RuleBase" id="RU363097"/>
    </source>
</evidence>
<keyword evidence="8" id="KW-1185">Reference proteome</keyword>